<evidence type="ECO:0000256" key="2">
    <source>
        <dbReference type="SAM" id="Phobius"/>
    </source>
</evidence>
<protein>
    <submittedName>
        <fullName evidence="4">MCE family protein</fullName>
    </submittedName>
</protein>
<keyword evidence="2" id="KW-0812">Transmembrane</keyword>
<dbReference type="Pfam" id="PF02470">
    <property type="entry name" value="MlaD"/>
    <property type="match status" value="1"/>
</dbReference>
<dbReference type="AlphaFoldDB" id="A0A845UG81"/>
<proteinExistence type="predicted"/>
<keyword evidence="2" id="KW-1133">Transmembrane helix</keyword>
<dbReference type="RefSeq" id="WP_163098111.1">
    <property type="nucleotide sequence ID" value="NZ_CP127523.1"/>
</dbReference>
<evidence type="ECO:0000256" key="1">
    <source>
        <dbReference type="SAM" id="MobiDB-lite"/>
    </source>
</evidence>
<dbReference type="InterPro" id="IPR003399">
    <property type="entry name" value="Mce/MlaD"/>
</dbReference>
<accession>A0A845UG81</accession>
<evidence type="ECO:0000259" key="3">
    <source>
        <dbReference type="Pfam" id="PF02470"/>
    </source>
</evidence>
<reference evidence="4" key="1">
    <citation type="submission" date="2019-11" db="EMBL/GenBank/DDBJ databases">
        <title>Acidithiobacillus ferrianus sp. nov.: a facultatively anaerobic and extremely acidophilic chemolithoautotroph.</title>
        <authorList>
            <person name="Norris P.R."/>
            <person name="Falagan C."/>
            <person name="Moya-Beltran A."/>
            <person name="Castro M."/>
            <person name="Quatrini R."/>
            <person name="Johnson D.B."/>
        </authorList>
    </citation>
    <scope>NUCLEOTIDE SEQUENCE [LARGE SCALE GENOMIC DNA]</scope>
    <source>
        <strain evidence="4">MG</strain>
    </source>
</reference>
<comment type="caution">
    <text evidence="4">The sequence shown here is derived from an EMBL/GenBank/DDBJ whole genome shotgun (WGS) entry which is preliminary data.</text>
</comment>
<dbReference type="PANTHER" id="PTHR36698">
    <property type="entry name" value="BLL5892 PROTEIN"/>
    <property type="match status" value="1"/>
</dbReference>
<dbReference type="EMBL" id="WNJL01000035">
    <property type="protein sequence ID" value="NDU42874.1"/>
    <property type="molecule type" value="Genomic_DNA"/>
</dbReference>
<feature type="region of interest" description="Disordered" evidence="1">
    <location>
        <begin position="290"/>
        <end position="313"/>
    </location>
</feature>
<keyword evidence="2" id="KW-0472">Membrane</keyword>
<organism evidence="4">
    <name type="scientific">Acidithiobacillus ferrianus</name>
    <dbReference type="NCBI Taxonomy" id="2678518"/>
    <lineage>
        <taxon>Bacteria</taxon>
        <taxon>Pseudomonadati</taxon>
        <taxon>Pseudomonadota</taxon>
        <taxon>Acidithiobacillia</taxon>
        <taxon>Acidithiobacillales</taxon>
        <taxon>Acidithiobacillaceae</taxon>
        <taxon>Acidithiobacillus</taxon>
    </lineage>
</organism>
<evidence type="ECO:0000313" key="4">
    <source>
        <dbReference type="EMBL" id="NDU42874.1"/>
    </source>
</evidence>
<dbReference type="PANTHER" id="PTHR36698:SF3">
    <property type="entry name" value="ABC-TYPE TRANSPORT AUXILIARY LIPOPROTEIN COMPONENT DOMAIN-CONTAINING PROTEIN"/>
    <property type="match status" value="1"/>
</dbReference>
<name>A0A845UG81_9PROT</name>
<feature type="domain" description="Mce/MlaD" evidence="3">
    <location>
        <begin position="45"/>
        <end position="112"/>
    </location>
</feature>
<gene>
    <name evidence="4" type="ORF">GL267_09570</name>
</gene>
<feature type="transmembrane region" description="Helical" evidence="2">
    <location>
        <begin position="7"/>
        <end position="28"/>
    </location>
</feature>
<sequence>MESRAHALVAIIFLAVLGVGVAVVGLWMHHRHPPGIVYDVISPYSVSGLTLQAAVRFKGVRVGEVTAIGLDPANPRMIRVQVTINKAAPITRATFAELAPQGVTGLSYLSLSDHGTDFTPLLSRPGKPAEIPMHPSFFEVLSRNGESLVNRSNKLAERLNLLLNDENRARFAQTLVQVDQATSRLVDMETALLPTLKALPAMVAATRSTLVASRTLILHLDALTEAAQGPLANAAEAAKSLRGLSVAGERAANTLNYDTLPRVNRLTRSLMTSSSALQDLSRSLQRSPQSLLYGHRGPPPGPGEAGFMAEGGH</sequence>